<evidence type="ECO:0008006" key="4">
    <source>
        <dbReference type="Google" id="ProtNLM"/>
    </source>
</evidence>
<feature type="compositionally biased region" description="Polar residues" evidence="1">
    <location>
        <begin position="110"/>
        <end position="121"/>
    </location>
</feature>
<dbReference type="HOGENOM" id="CLU_077359_1_0_6"/>
<protein>
    <recommendedName>
        <fullName evidence="4">Bacteriophage lambda Replication protein O N-terminal domain-containing protein</fullName>
    </recommendedName>
</protein>
<dbReference type="EMBL" id="APPE01000046">
    <property type="protein sequence ID" value="ENU99641.1"/>
    <property type="molecule type" value="Genomic_DNA"/>
</dbReference>
<dbReference type="PATRIC" id="fig|1217710.3.peg.1322"/>
<reference evidence="2 3" key="1">
    <citation type="submission" date="2013-02" db="EMBL/GenBank/DDBJ databases">
        <title>The Genome Sequence of Acinetobacter sp. NIPH 899.</title>
        <authorList>
            <consortium name="The Broad Institute Genome Sequencing Platform"/>
            <consortium name="The Broad Institute Genome Sequencing Center for Infectious Disease"/>
            <person name="Cerqueira G."/>
            <person name="Feldgarden M."/>
            <person name="Courvalin P."/>
            <person name="Perichon B."/>
            <person name="Grillot-Courvalin C."/>
            <person name="Clermont D."/>
            <person name="Rocha E."/>
            <person name="Yoon E.-J."/>
            <person name="Nemec A."/>
            <person name="Walker B."/>
            <person name="Young S.K."/>
            <person name="Zeng Q."/>
            <person name="Gargeya S."/>
            <person name="Fitzgerald M."/>
            <person name="Haas B."/>
            <person name="Abouelleil A."/>
            <person name="Alvarado L."/>
            <person name="Arachchi H.M."/>
            <person name="Berlin A.M."/>
            <person name="Chapman S.B."/>
            <person name="Dewar J."/>
            <person name="Goldberg J."/>
            <person name="Griggs A."/>
            <person name="Gujja S."/>
            <person name="Hansen M."/>
            <person name="Howarth C."/>
            <person name="Imamovic A."/>
            <person name="Larimer J."/>
            <person name="McCowan C."/>
            <person name="Murphy C."/>
            <person name="Neiman D."/>
            <person name="Pearson M."/>
            <person name="Priest M."/>
            <person name="Roberts A."/>
            <person name="Saif S."/>
            <person name="Shea T."/>
            <person name="Sisk P."/>
            <person name="Sykes S."/>
            <person name="Wortman J."/>
            <person name="Nusbaum C."/>
            <person name="Birren B."/>
        </authorList>
    </citation>
    <scope>NUCLEOTIDE SEQUENCE [LARGE SCALE GENOMIC DNA]</scope>
    <source>
        <strain evidence="2 3">NIPH 899</strain>
    </source>
</reference>
<dbReference type="Pfam" id="PF13730">
    <property type="entry name" value="HTH_36"/>
    <property type="match status" value="1"/>
</dbReference>
<feature type="region of interest" description="Disordered" evidence="1">
    <location>
        <begin position="105"/>
        <end position="125"/>
    </location>
</feature>
<name>N8VI77_9GAMM</name>
<dbReference type="AlphaFoldDB" id="N8VI77"/>
<dbReference type="eggNOG" id="COG0640">
    <property type="taxonomic scope" value="Bacteria"/>
</dbReference>
<evidence type="ECO:0000256" key="1">
    <source>
        <dbReference type="SAM" id="MobiDB-lite"/>
    </source>
</evidence>
<dbReference type="Proteomes" id="UP000013070">
    <property type="component" value="Unassembled WGS sequence"/>
</dbReference>
<evidence type="ECO:0000313" key="3">
    <source>
        <dbReference type="Proteomes" id="UP000013070"/>
    </source>
</evidence>
<comment type="caution">
    <text evidence="2">The sequence shown here is derived from an EMBL/GenBank/DDBJ whole genome shotgun (WGS) entry which is preliminary data.</text>
</comment>
<evidence type="ECO:0000313" key="2">
    <source>
        <dbReference type="EMBL" id="ENU99641.1"/>
    </source>
</evidence>
<proteinExistence type="predicted"/>
<dbReference type="RefSeq" id="WP_004782380.1">
    <property type="nucleotide sequence ID" value="NZ_KB849403.1"/>
</dbReference>
<accession>N8VI77</accession>
<keyword evidence="3" id="KW-1185">Reference proteome</keyword>
<sequence>MSVDATRWAWKAPVKNATQRLILLSLADRAGEHHTCYPSNKRLAQDTMLNLKTVQKSVCELIELGLIADTGERKGSTNQVRVLQLIGVDSREYNEPKIGIVKQTQKRNSTKIGNDPKNGTGNEPKIGVCNEPKIGLGNLPIEPNNESNNIKEKFSFAGELKKLGANEQLISDWLQVRKAKKAGNTKTALNGFMKQVEKSGLPLNTVLEICVIRSWQGFNIDWLKNIDLSEFQPKQTTPAPQNLKTVKGAW</sequence>
<gene>
    <name evidence="2" type="ORF">F969_01400</name>
</gene>
<organism evidence="2 3">
    <name type="scientific">Acinetobacter variabilis</name>
    <dbReference type="NCBI Taxonomy" id="70346"/>
    <lineage>
        <taxon>Bacteria</taxon>
        <taxon>Pseudomonadati</taxon>
        <taxon>Pseudomonadota</taxon>
        <taxon>Gammaproteobacteria</taxon>
        <taxon>Moraxellales</taxon>
        <taxon>Moraxellaceae</taxon>
        <taxon>Acinetobacter</taxon>
    </lineage>
</organism>